<keyword evidence="1" id="KW-0812">Transmembrane</keyword>
<protein>
    <submittedName>
        <fullName evidence="2">Uncharacterized protein</fullName>
    </submittedName>
</protein>
<dbReference type="STRING" id="579105.SAMN04488096_10454"/>
<dbReference type="EMBL" id="FQYY01000004">
    <property type="protein sequence ID" value="SHI73891.1"/>
    <property type="molecule type" value="Genomic_DNA"/>
</dbReference>
<keyword evidence="1" id="KW-0472">Membrane</keyword>
<feature type="transmembrane region" description="Helical" evidence="1">
    <location>
        <begin position="12"/>
        <end position="36"/>
    </location>
</feature>
<evidence type="ECO:0000256" key="1">
    <source>
        <dbReference type="SAM" id="Phobius"/>
    </source>
</evidence>
<evidence type="ECO:0000313" key="2">
    <source>
        <dbReference type="EMBL" id="SHI73891.1"/>
    </source>
</evidence>
<evidence type="ECO:0000313" key="3">
    <source>
        <dbReference type="Proteomes" id="UP000184225"/>
    </source>
</evidence>
<name>A0A1M6DL79_9FLAO</name>
<keyword evidence="3" id="KW-1185">Reference proteome</keyword>
<proteinExistence type="predicted"/>
<sequence>MAYSFRFKGSSIIETSIALVVIACCIYSFTILFTIITNRSPKLKKLEYKNYILNNRYKGHRISSSSVHKVELKNCEFSRLRKIEFTYQEGHQKVSYFILIKK</sequence>
<organism evidence="2 3">
    <name type="scientific">Mesonia phycicola</name>
    <dbReference type="NCBI Taxonomy" id="579105"/>
    <lineage>
        <taxon>Bacteria</taxon>
        <taxon>Pseudomonadati</taxon>
        <taxon>Bacteroidota</taxon>
        <taxon>Flavobacteriia</taxon>
        <taxon>Flavobacteriales</taxon>
        <taxon>Flavobacteriaceae</taxon>
        <taxon>Mesonia</taxon>
    </lineage>
</organism>
<dbReference type="Proteomes" id="UP000184225">
    <property type="component" value="Unassembled WGS sequence"/>
</dbReference>
<accession>A0A1M6DL79</accession>
<dbReference type="RefSeq" id="WP_073149537.1">
    <property type="nucleotide sequence ID" value="NZ_FQYY01000004.1"/>
</dbReference>
<dbReference type="AlphaFoldDB" id="A0A1M6DL79"/>
<gene>
    <name evidence="2" type="ORF">SAMN04488096_10454</name>
</gene>
<reference evidence="2 3" key="1">
    <citation type="submission" date="2016-11" db="EMBL/GenBank/DDBJ databases">
        <authorList>
            <person name="Jaros S."/>
            <person name="Januszkiewicz K."/>
            <person name="Wedrychowicz H."/>
        </authorList>
    </citation>
    <scope>NUCLEOTIDE SEQUENCE [LARGE SCALE GENOMIC DNA]</scope>
    <source>
        <strain evidence="2 3">DSM 21425</strain>
    </source>
</reference>
<keyword evidence="1" id="KW-1133">Transmembrane helix</keyword>